<gene>
    <name evidence="1" type="ORF">CYMTET_39977</name>
</gene>
<name>A0AAE0F3Q3_9CHLO</name>
<dbReference type="AlphaFoldDB" id="A0AAE0F3Q3"/>
<comment type="caution">
    <text evidence="1">The sequence shown here is derived from an EMBL/GenBank/DDBJ whole genome shotgun (WGS) entry which is preliminary data.</text>
</comment>
<protein>
    <submittedName>
        <fullName evidence="1">Uncharacterized protein</fullName>
    </submittedName>
</protein>
<sequence length="66" mass="7446">MNKKRKEASREGFATSSRLTFILPLKLEPRRRQTEVPQDRGLYPGASMMQPNRCSAALLNSGIPKD</sequence>
<accession>A0AAE0F3Q3</accession>
<evidence type="ECO:0000313" key="1">
    <source>
        <dbReference type="EMBL" id="KAK3250658.1"/>
    </source>
</evidence>
<dbReference type="EMBL" id="LGRX02026578">
    <property type="protein sequence ID" value="KAK3250658.1"/>
    <property type="molecule type" value="Genomic_DNA"/>
</dbReference>
<reference evidence="1 2" key="1">
    <citation type="journal article" date="2015" name="Genome Biol. Evol.">
        <title>Comparative Genomics of a Bacterivorous Green Alga Reveals Evolutionary Causalities and Consequences of Phago-Mixotrophic Mode of Nutrition.</title>
        <authorList>
            <person name="Burns J.A."/>
            <person name="Paasch A."/>
            <person name="Narechania A."/>
            <person name="Kim E."/>
        </authorList>
    </citation>
    <scope>NUCLEOTIDE SEQUENCE [LARGE SCALE GENOMIC DNA]</scope>
    <source>
        <strain evidence="1 2">PLY_AMNH</strain>
    </source>
</reference>
<organism evidence="1 2">
    <name type="scientific">Cymbomonas tetramitiformis</name>
    <dbReference type="NCBI Taxonomy" id="36881"/>
    <lineage>
        <taxon>Eukaryota</taxon>
        <taxon>Viridiplantae</taxon>
        <taxon>Chlorophyta</taxon>
        <taxon>Pyramimonadophyceae</taxon>
        <taxon>Pyramimonadales</taxon>
        <taxon>Pyramimonadaceae</taxon>
        <taxon>Cymbomonas</taxon>
    </lineage>
</organism>
<proteinExistence type="predicted"/>
<keyword evidence="2" id="KW-1185">Reference proteome</keyword>
<evidence type="ECO:0000313" key="2">
    <source>
        <dbReference type="Proteomes" id="UP001190700"/>
    </source>
</evidence>
<dbReference type="Proteomes" id="UP001190700">
    <property type="component" value="Unassembled WGS sequence"/>
</dbReference>